<evidence type="ECO:0000313" key="3">
    <source>
        <dbReference type="Proteomes" id="UP000287651"/>
    </source>
</evidence>
<protein>
    <submittedName>
        <fullName evidence="2">Uncharacterized protein</fullName>
    </submittedName>
</protein>
<comment type="caution">
    <text evidence="2">The sequence shown here is derived from an EMBL/GenBank/DDBJ whole genome shotgun (WGS) entry which is preliminary data.</text>
</comment>
<accession>A0A427BBE6</accession>
<name>A0A427BBE6_ENSVE</name>
<reference evidence="2 3" key="1">
    <citation type="journal article" date="2014" name="Agronomy (Basel)">
        <title>A Draft Genome Sequence for Ensete ventricosum, the Drought-Tolerant Tree Against Hunger.</title>
        <authorList>
            <person name="Harrison J."/>
            <person name="Moore K.A."/>
            <person name="Paszkiewicz K."/>
            <person name="Jones T."/>
            <person name="Grant M."/>
            <person name="Ambacheew D."/>
            <person name="Muzemil S."/>
            <person name="Studholme D.J."/>
        </authorList>
    </citation>
    <scope>NUCLEOTIDE SEQUENCE [LARGE SCALE GENOMIC DNA]</scope>
</reference>
<gene>
    <name evidence="2" type="ORF">B296_00007582</name>
</gene>
<dbReference type="EMBL" id="AMZH03000051">
    <property type="protein sequence ID" value="RRT85860.1"/>
    <property type="molecule type" value="Genomic_DNA"/>
</dbReference>
<proteinExistence type="predicted"/>
<feature type="region of interest" description="Disordered" evidence="1">
    <location>
        <begin position="1"/>
        <end position="26"/>
    </location>
</feature>
<evidence type="ECO:0000313" key="2">
    <source>
        <dbReference type="EMBL" id="RRT85860.1"/>
    </source>
</evidence>
<dbReference type="Proteomes" id="UP000287651">
    <property type="component" value="Unassembled WGS sequence"/>
</dbReference>
<evidence type="ECO:0000256" key="1">
    <source>
        <dbReference type="SAM" id="MobiDB-lite"/>
    </source>
</evidence>
<sequence length="236" mass="26368">MTATMIKEVMDSSSNDEESFGRRQRQRWRWKMQMTTSWAKEASDVSIGGRGSSNPLPRRWKELHTKAVVAKGTVHGSSTFVLVHRRQRMCQSCTSTTDIAAEKATMRRGNSCTRSRSVDQGLDPTEIQLLLVSSLPQRAFLALGRVPPSSLQEHRGGFPPLKVSPCGSFFQLAHQIVPPLLVESTQLHARHVHCRAPHERLKQFASEFALATHLRLLGAKVRLAPSCSFHHGASPW</sequence>
<dbReference type="AlphaFoldDB" id="A0A427BBE6"/>
<organism evidence="2 3">
    <name type="scientific">Ensete ventricosum</name>
    <name type="common">Abyssinian banana</name>
    <name type="synonym">Musa ensete</name>
    <dbReference type="NCBI Taxonomy" id="4639"/>
    <lineage>
        <taxon>Eukaryota</taxon>
        <taxon>Viridiplantae</taxon>
        <taxon>Streptophyta</taxon>
        <taxon>Embryophyta</taxon>
        <taxon>Tracheophyta</taxon>
        <taxon>Spermatophyta</taxon>
        <taxon>Magnoliopsida</taxon>
        <taxon>Liliopsida</taxon>
        <taxon>Zingiberales</taxon>
        <taxon>Musaceae</taxon>
        <taxon>Ensete</taxon>
    </lineage>
</organism>